<protein>
    <submittedName>
        <fullName evidence="3">Amidase family protein</fullName>
    </submittedName>
</protein>
<dbReference type="EMBL" id="JAOB01000080">
    <property type="protein sequence ID" value="EUA16148.1"/>
    <property type="molecule type" value="Genomic_DNA"/>
</dbReference>
<reference evidence="3" key="1">
    <citation type="submission" date="2014-01" db="EMBL/GenBank/DDBJ databases">
        <authorList>
            <person name="Brown-Elliot B."/>
            <person name="Wallace R."/>
            <person name="Lenaerts A."/>
            <person name="Ordway D."/>
            <person name="DeGroote M.A."/>
            <person name="Parker T."/>
            <person name="Sizemore C."/>
            <person name="Tallon L.J."/>
            <person name="Sadzewicz L.K."/>
            <person name="Sengamalay N."/>
            <person name="Fraser C.M."/>
            <person name="Hine E."/>
            <person name="Shefchek K.A."/>
            <person name="Das S.P."/>
            <person name="Tettelin H."/>
        </authorList>
    </citation>
    <scope>NUCLEOTIDE SEQUENCE [LARGE SCALE GENOMIC DNA]</scope>
    <source>
        <strain evidence="3">4042</strain>
    </source>
</reference>
<proteinExistence type="predicted"/>
<feature type="domain" description="Amidase" evidence="2">
    <location>
        <begin position="29"/>
        <end position="141"/>
    </location>
</feature>
<feature type="region of interest" description="Disordered" evidence="1">
    <location>
        <begin position="129"/>
        <end position="150"/>
    </location>
</feature>
<comment type="caution">
    <text evidence="3">The sequence shown here is derived from an EMBL/GenBank/DDBJ whole genome shotgun (WGS) entry which is preliminary data.</text>
</comment>
<dbReference type="AlphaFoldDB" id="X7ZBL8"/>
<dbReference type="InterPro" id="IPR036928">
    <property type="entry name" value="AS_sf"/>
</dbReference>
<dbReference type="InterPro" id="IPR052739">
    <property type="entry name" value="FAAH2"/>
</dbReference>
<dbReference type="InterPro" id="IPR023631">
    <property type="entry name" value="Amidase_dom"/>
</dbReference>
<dbReference type="SUPFAM" id="SSF75304">
    <property type="entry name" value="Amidase signature (AS) enzymes"/>
    <property type="match status" value="1"/>
</dbReference>
<name>X7ZBL8_MYCXE</name>
<evidence type="ECO:0000259" key="2">
    <source>
        <dbReference type="Pfam" id="PF01425"/>
    </source>
</evidence>
<dbReference type="PANTHER" id="PTHR43372:SF4">
    <property type="entry name" value="FATTY-ACID AMIDE HYDROLASE 2"/>
    <property type="match status" value="1"/>
</dbReference>
<organism evidence="3">
    <name type="scientific">Mycobacterium xenopi 4042</name>
    <dbReference type="NCBI Taxonomy" id="1299334"/>
    <lineage>
        <taxon>Bacteria</taxon>
        <taxon>Bacillati</taxon>
        <taxon>Actinomycetota</taxon>
        <taxon>Actinomycetes</taxon>
        <taxon>Mycobacteriales</taxon>
        <taxon>Mycobacteriaceae</taxon>
        <taxon>Mycobacterium</taxon>
    </lineage>
</organism>
<accession>X7ZBL8</accession>
<dbReference type="Gene3D" id="3.90.1300.10">
    <property type="entry name" value="Amidase signature (AS) domain"/>
    <property type="match status" value="1"/>
</dbReference>
<dbReference type="PANTHER" id="PTHR43372">
    <property type="entry name" value="FATTY-ACID AMIDE HYDROLASE"/>
    <property type="match status" value="1"/>
</dbReference>
<dbReference type="PATRIC" id="fig|1299334.3.peg.8380"/>
<sequence>MSSLADDTRWMDAVDQAALVKKGEVTPVELLEAAIERIERIDPKLNAVVIRWFDHARDTARGALPDGPFRGVPFLIKDLFAGYAGQRISNGNLAFKNENVICDADTTLVSRYRAAGLVIAGRTNTPELGSVPTTEPIAWGPPTTHGTPVGRLEDPAVAQRPRWPVAWCRSRTPATAAGRFAFPHRAVGWSV</sequence>
<dbReference type="Pfam" id="PF01425">
    <property type="entry name" value="Amidase"/>
    <property type="match status" value="1"/>
</dbReference>
<dbReference type="GO" id="GO:0012505">
    <property type="term" value="C:endomembrane system"/>
    <property type="evidence" value="ECO:0007669"/>
    <property type="project" value="TreeGrafter"/>
</dbReference>
<evidence type="ECO:0000313" key="3">
    <source>
        <dbReference type="EMBL" id="EUA16148.1"/>
    </source>
</evidence>
<evidence type="ECO:0000256" key="1">
    <source>
        <dbReference type="SAM" id="MobiDB-lite"/>
    </source>
</evidence>
<gene>
    <name evidence="3" type="ORF">I553_1123</name>
</gene>